<evidence type="ECO:0000313" key="5">
    <source>
        <dbReference type="EMBL" id="GAX60458.1"/>
    </source>
</evidence>
<dbReference type="Proteomes" id="UP000218542">
    <property type="component" value="Unassembled WGS sequence"/>
</dbReference>
<reference evidence="6" key="1">
    <citation type="journal article" date="2017" name="Environ. Microbiol. Rep.">
        <title>Genetic Diversity of Marine Anaerobic Ammonium-Oxidizing Bacteria as Revealed by Genomic and Proteomic Analyses of 'Candidatus Scalindua japonica'.</title>
        <authorList>
            <person name="Oshiki M."/>
            <person name="Mizuto K."/>
            <person name="Kimura Z."/>
            <person name="Kindaichi T."/>
            <person name="Satoh H."/>
            <person name="Okabe S."/>
        </authorList>
    </citation>
    <scope>NUCLEOTIDE SEQUENCE [LARGE SCALE GENOMIC DNA]</scope>
    <source>
        <strain evidence="6">husup-a2</strain>
    </source>
</reference>
<feature type="region of interest" description="Disordered" evidence="2">
    <location>
        <begin position="146"/>
        <end position="165"/>
    </location>
</feature>
<dbReference type="PANTHER" id="PTHR35038">
    <property type="entry name" value="DISSIMILATORY SULFITE REDUCTASE SIRA"/>
    <property type="match status" value="1"/>
</dbReference>
<keyword evidence="3" id="KW-1133">Transmembrane helix</keyword>
<gene>
    <name evidence="5" type="ORF">SCALIN_C11_0069</name>
</gene>
<protein>
    <submittedName>
        <fullName evidence="5">Cytochrome c</fullName>
    </submittedName>
</protein>
<evidence type="ECO:0000256" key="3">
    <source>
        <dbReference type="SAM" id="Phobius"/>
    </source>
</evidence>
<keyword evidence="6" id="KW-1185">Reference proteome</keyword>
<keyword evidence="3" id="KW-0812">Transmembrane</keyword>
<evidence type="ECO:0000259" key="4">
    <source>
        <dbReference type="Pfam" id="PF13435"/>
    </source>
</evidence>
<evidence type="ECO:0000256" key="1">
    <source>
        <dbReference type="ARBA" id="ARBA00022729"/>
    </source>
</evidence>
<dbReference type="Pfam" id="PF13435">
    <property type="entry name" value="Cytochrome_C554"/>
    <property type="match status" value="1"/>
</dbReference>
<proteinExistence type="predicted"/>
<feature type="transmembrane region" description="Helical" evidence="3">
    <location>
        <begin position="7"/>
        <end position="26"/>
    </location>
</feature>
<dbReference type="EMBL" id="BAOS01000011">
    <property type="protein sequence ID" value="GAX60458.1"/>
    <property type="molecule type" value="Genomic_DNA"/>
</dbReference>
<dbReference type="InterPro" id="IPR051829">
    <property type="entry name" value="Multiheme_Cytochr_ET"/>
</dbReference>
<feature type="compositionally biased region" description="Basic and acidic residues" evidence="2">
    <location>
        <begin position="146"/>
        <end position="161"/>
    </location>
</feature>
<feature type="domain" description="Cytochrome c-552/4" evidence="4">
    <location>
        <begin position="209"/>
        <end position="280"/>
    </location>
</feature>
<keyword evidence="1" id="KW-0732">Signal</keyword>
<comment type="caution">
    <text evidence="5">The sequence shown here is derived from an EMBL/GenBank/DDBJ whole genome shotgun (WGS) entry which is preliminary data.</text>
</comment>
<dbReference type="SUPFAM" id="SSF48695">
    <property type="entry name" value="Multiheme cytochromes"/>
    <property type="match status" value="1"/>
</dbReference>
<dbReference type="InterPro" id="IPR023155">
    <property type="entry name" value="Cyt_c-552/4"/>
</dbReference>
<evidence type="ECO:0000313" key="6">
    <source>
        <dbReference type="Proteomes" id="UP000218542"/>
    </source>
</evidence>
<dbReference type="RefSeq" id="WP_133111745.1">
    <property type="nucleotide sequence ID" value="NZ_BAOS01000011.1"/>
</dbReference>
<keyword evidence="3" id="KW-0472">Membrane</keyword>
<dbReference type="PANTHER" id="PTHR35038:SF8">
    <property type="entry name" value="C-TYPE POLYHEME CYTOCHROME OMCC"/>
    <property type="match status" value="1"/>
</dbReference>
<dbReference type="InterPro" id="IPR036280">
    <property type="entry name" value="Multihaem_cyt_sf"/>
</dbReference>
<name>A0A286TX52_9BACT</name>
<sequence>MGHYVKLIWLLVISVLMLGVSVVWFYKEYNPEWKQHQRAVFRKKIARAEEDYEFWSNPEWGDPEKAKALEGKINGLKNTKFDIKQILLKGEGLWSNHENGPRVERCMTCHIDEDELHELHPEGLPIAYDVYGCTVCHGGNGRALESERAHEGSHADRKAMEGPRTASADEFIRMWKRLRELNPESEEGLRVESFYGPTGEYQIYVGRRKCIRCHKKMHPEHVERWSKTKFKSFERIEKEPDYRKGSTEYKKKCYKCHTTGYREDKKVYSEPGVGCEACHGPGEVYSHLMAGEHKGDVKEGQKLVRISFDFKICGNCHVPKRHEMRKEYFKGIAHMK</sequence>
<organism evidence="5 6">
    <name type="scientific">Candidatus Scalindua japonica</name>
    <dbReference type="NCBI Taxonomy" id="1284222"/>
    <lineage>
        <taxon>Bacteria</taxon>
        <taxon>Pseudomonadati</taxon>
        <taxon>Planctomycetota</taxon>
        <taxon>Candidatus Brocadiia</taxon>
        <taxon>Candidatus Brocadiales</taxon>
        <taxon>Candidatus Scalinduaceae</taxon>
        <taxon>Candidatus Scalindua</taxon>
    </lineage>
</organism>
<accession>A0A286TX52</accession>
<dbReference type="Gene3D" id="1.10.780.10">
    <property type="entry name" value="Hydroxylamine Oxidoreductase, Chain A, domain 1"/>
    <property type="match status" value="1"/>
</dbReference>
<dbReference type="AlphaFoldDB" id="A0A286TX52"/>
<evidence type="ECO:0000256" key="2">
    <source>
        <dbReference type="SAM" id="MobiDB-lite"/>
    </source>
</evidence>
<dbReference type="OrthoDB" id="242322at2"/>